<gene>
    <name evidence="1" type="ORF">K8U72_00375</name>
</gene>
<proteinExistence type="predicted"/>
<dbReference type="EMBL" id="DYWQ01000007">
    <property type="protein sequence ID" value="HJF44231.1"/>
    <property type="molecule type" value="Genomic_DNA"/>
</dbReference>
<accession>A0A921KM28</accession>
<evidence type="ECO:0000313" key="2">
    <source>
        <dbReference type="Proteomes" id="UP000697330"/>
    </source>
</evidence>
<dbReference type="AlphaFoldDB" id="A0A921KM28"/>
<comment type="caution">
    <text evidence="1">The sequence shown here is derived from an EMBL/GenBank/DDBJ whole genome shotgun (WGS) entry which is preliminary data.</text>
</comment>
<evidence type="ECO:0000313" key="1">
    <source>
        <dbReference type="EMBL" id="HJF44231.1"/>
    </source>
</evidence>
<protein>
    <submittedName>
        <fullName evidence="1">Uncharacterized protein</fullName>
    </submittedName>
</protein>
<sequence length="154" mass="18256">MEPKRRAAYLASFGTFVQHSPFTYHVFVYRKSEFRDRASLGARMRRDLVEFLFDHIERLQGFDLVKIYYDDGQALVTRALHDGFEYALAREAVIYRDARPDGYRMLQVTDYACGVELAALRYDAHEENATDRLFFGTRRDFVKTFLRKLRKHLL</sequence>
<reference evidence="1" key="2">
    <citation type="submission" date="2021-09" db="EMBL/GenBank/DDBJ databases">
        <authorList>
            <person name="Gilroy R."/>
        </authorList>
    </citation>
    <scope>NUCLEOTIDE SEQUENCE</scope>
    <source>
        <strain evidence="1">CHK124-7917</strain>
    </source>
</reference>
<dbReference type="Proteomes" id="UP000697330">
    <property type="component" value="Unassembled WGS sequence"/>
</dbReference>
<organism evidence="1 2">
    <name type="scientific">Thermophilibacter provencensis</name>
    <dbReference type="NCBI Taxonomy" id="1852386"/>
    <lineage>
        <taxon>Bacteria</taxon>
        <taxon>Bacillati</taxon>
        <taxon>Actinomycetota</taxon>
        <taxon>Coriobacteriia</taxon>
        <taxon>Coriobacteriales</taxon>
        <taxon>Atopobiaceae</taxon>
        <taxon>Thermophilibacter</taxon>
    </lineage>
</organism>
<name>A0A921KM28_9ACTN</name>
<reference evidence="1" key="1">
    <citation type="journal article" date="2021" name="PeerJ">
        <title>Extensive microbial diversity within the chicken gut microbiome revealed by metagenomics and culture.</title>
        <authorList>
            <person name="Gilroy R."/>
            <person name="Ravi A."/>
            <person name="Getino M."/>
            <person name="Pursley I."/>
            <person name="Horton D.L."/>
            <person name="Alikhan N.F."/>
            <person name="Baker D."/>
            <person name="Gharbi K."/>
            <person name="Hall N."/>
            <person name="Watson M."/>
            <person name="Adriaenssens E.M."/>
            <person name="Foster-Nyarko E."/>
            <person name="Jarju S."/>
            <person name="Secka A."/>
            <person name="Antonio M."/>
            <person name="Oren A."/>
            <person name="Chaudhuri R.R."/>
            <person name="La Ragione R."/>
            <person name="Hildebrand F."/>
            <person name="Pallen M.J."/>
        </authorList>
    </citation>
    <scope>NUCLEOTIDE SEQUENCE</scope>
    <source>
        <strain evidence="1">CHK124-7917</strain>
    </source>
</reference>